<dbReference type="GO" id="GO:0004479">
    <property type="term" value="F:methionyl-tRNA formyltransferase activity"/>
    <property type="evidence" value="ECO:0007669"/>
    <property type="project" value="TreeGrafter"/>
</dbReference>
<evidence type="ECO:0000313" key="3">
    <source>
        <dbReference type="Proteomes" id="UP000886824"/>
    </source>
</evidence>
<evidence type="ECO:0000313" key="2">
    <source>
        <dbReference type="EMBL" id="HIY74009.1"/>
    </source>
</evidence>
<dbReference type="Gene3D" id="3.40.50.12230">
    <property type="match status" value="1"/>
</dbReference>
<dbReference type="Proteomes" id="UP000886824">
    <property type="component" value="Unassembled WGS sequence"/>
</dbReference>
<reference evidence="2" key="2">
    <citation type="submission" date="2021-04" db="EMBL/GenBank/DDBJ databases">
        <authorList>
            <person name="Gilroy R."/>
        </authorList>
    </citation>
    <scope>NUCLEOTIDE SEQUENCE</scope>
    <source>
        <strain evidence="2">CHK33-7979</strain>
    </source>
</reference>
<organism evidence="2 3">
    <name type="scientific">Candidatus Intestinimonas merdavium</name>
    <dbReference type="NCBI Taxonomy" id="2838622"/>
    <lineage>
        <taxon>Bacteria</taxon>
        <taxon>Bacillati</taxon>
        <taxon>Bacillota</taxon>
        <taxon>Clostridia</taxon>
        <taxon>Eubacteriales</taxon>
        <taxon>Intestinimonas</taxon>
    </lineage>
</organism>
<protein>
    <recommendedName>
        <fullName evidence="1">Formyl transferase N-terminal domain-containing protein</fullName>
    </recommendedName>
</protein>
<dbReference type="AlphaFoldDB" id="A0A9D2CEZ6"/>
<dbReference type="PANTHER" id="PTHR11138:SF5">
    <property type="entry name" value="METHIONYL-TRNA FORMYLTRANSFERASE, MITOCHONDRIAL"/>
    <property type="match status" value="1"/>
</dbReference>
<sequence>MKVFSFPTDDEFEFSRRVEDFARERNLPFTREAITLDEIHQLKEEGCEAIFCAGYPYRVPVDHSLPIVNVHPSLLPVGRGAWPMPVTILRGLRESGVTLHKMEAGFDTGDILLQEAFPVGPGDTLETMTGQLRIIGARLCREMAADFSRLWAAGQPQGEGEYWPCPQKSDYTILETTPPQETERILRAFFGFDCYLKTKEAEYRIVRGLFRPERHTLPFGAVRTRKDGRRIYAVQGGVIEIEANWKRVEA</sequence>
<reference evidence="2" key="1">
    <citation type="journal article" date="2021" name="PeerJ">
        <title>Extensive microbial diversity within the chicken gut microbiome revealed by metagenomics and culture.</title>
        <authorList>
            <person name="Gilroy R."/>
            <person name="Ravi A."/>
            <person name="Getino M."/>
            <person name="Pursley I."/>
            <person name="Horton D.L."/>
            <person name="Alikhan N.F."/>
            <person name="Baker D."/>
            <person name="Gharbi K."/>
            <person name="Hall N."/>
            <person name="Watson M."/>
            <person name="Adriaenssens E.M."/>
            <person name="Foster-Nyarko E."/>
            <person name="Jarju S."/>
            <person name="Secka A."/>
            <person name="Antonio M."/>
            <person name="Oren A."/>
            <person name="Chaudhuri R.R."/>
            <person name="La Ragione R."/>
            <person name="Hildebrand F."/>
            <person name="Pallen M.J."/>
        </authorList>
    </citation>
    <scope>NUCLEOTIDE SEQUENCE</scope>
    <source>
        <strain evidence="2">CHK33-7979</strain>
    </source>
</reference>
<evidence type="ECO:0000259" key="1">
    <source>
        <dbReference type="Pfam" id="PF00551"/>
    </source>
</evidence>
<proteinExistence type="predicted"/>
<gene>
    <name evidence="2" type="ORF">H9826_08575</name>
</gene>
<dbReference type="Pfam" id="PF00551">
    <property type="entry name" value="Formyl_trans_N"/>
    <property type="match status" value="1"/>
</dbReference>
<comment type="caution">
    <text evidence="2">The sequence shown here is derived from an EMBL/GenBank/DDBJ whole genome shotgun (WGS) entry which is preliminary data.</text>
</comment>
<dbReference type="InterPro" id="IPR002376">
    <property type="entry name" value="Formyl_transf_N"/>
</dbReference>
<feature type="domain" description="Formyl transferase N-terminal" evidence="1">
    <location>
        <begin position="38"/>
        <end position="133"/>
    </location>
</feature>
<dbReference type="GO" id="GO:0005829">
    <property type="term" value="C:cytosol"/>
    <property type="evidence" value="ECO:0007669"/>
    <property type="project" value="TreeGrafter"/>
</dbReference>
<dbReference type="PANTHER" id="PTHR11138">
    <property type="entry name" value="METHIONYL-TRNA FORMYLTRANSFERASE"/>
    <property type="match status" value="1"/>
</dbReference>
<dbReference type="SUPFAM" id="SSF53328">
    <property type="entry name" value="Formyltransferase"/>
    <property type="match status" value="1"/>
</dbReference>
<dbReference type="EMBL" id="DXCX01000087">
    <property type="protein sequence ID" value="HIY74009.1"/>
    <property type="molecule type" value="Genomic_DNA"/>
</dbReference>
<name>A0A9D2CEZ6_9FIRM</name>
<dbReference type="InterPro" id="IPR036477">
    <property type="entry name" value="Formyl_transf_N_sf"/>
</dbReference>
<accession>A0A9D2CEZ6</accession>